<dbReference type="AlphaFoldDB" id="A0A146JXA5"/>
<accession>A0A146JXA5</accession>
<protein>
    <recommendedName>
        <fullName evidence="2">Condensation domain-containing protein</fullName>
    </recommendedName>
</protein>
<proteinExistence type="predicted"/>
<feature type="non-terminal residue" evidence="1">
    <location>
        <position position="1"/>
    </location>
</feature>
<reference evidence="1" key="1">
    <citation type="submission" date="2015-07" db="EMBL/GenBank/DDBJ databases">
        <title>Adaptation to a free-living lifestyle via gene acquisitions in the diplomonad Trepomonas sp. PC1.</title>
        <authorList>
            <person name="Xu F."/>
            <person name="Jerlstrom-Hultqvist J."/>
            <person name="Kolisko M."/>
            <person name="Simpson A.G.B."/>
            <person name="Roger A.J."/>
            <person name="Svard S.G."/>
            <person name="Andersson J.O."/>
        </authorList>
    </citation>
    <scope>NUCLEOTIDE SEQUENCE</scope>
    <source>
        <strain evidence="1">PC1</strain>
    </source>
</reference>
<evidence type="ECO:0000313" key="1">
    <source>
        <dbReference type="EMBL" id="JAP89293.1"/>
    </source>
</evidence>
<dbReference type="EMBL" id="GDID01007313">
    <property type="protein sequence ID" value="JAP89293.1"/>
    <property type="molecule type" value="Transcribed_RNA"/>
</dbReference>
<organism evidence="1">
    <name type="scientific">Trepomonas sp. PC1</name>
    <dbReference type="NCBI Taxonomy" id="1076344"/>
    <lineage>
        <taxon>Eukaryota</taxon>
        <taxon>Metamonada</taxon>
        <taxon>Diplomonadida</taxon>
        <taxon>Hexamitidae</taxon>
        <taxon>Hexamitinae</taxon>
        <taxon>Trepomonas</taxon>
    </lineage>
</organism>
<sequence>EKMIQLFVDGLAVEVPFKYQAKINQCWSQFQDKYPFLYQNILNDTLVDAFKTSPIQLTEFEDLRQTELQTTNYFACQHYANENTERKTSLLYFSQLNGKLQLVLALNHAISDLVCHINLVNQFVQLLQNIETPTMAFHQITDFPFNLSNLLPSKTFDDFGKFQFNSKNAQLKAYRTKTFLISQTQFAKLICNLRKQRISLQAFLEVADAKSKLKHAHLDKDSVLFQTAVDRRAKFAFQDSVGLLVEPFLHKADLRQFEDEVLLMQQMSTKLKNLTDADFEHFRQQTFVEKTNKMMPMTILVSSCGKATAMTNDEIGEAAFTCGICVPGFALKDQIMVMHGFELNGGYLINWSYTDSIETEQAEAVIMEFKNYVNKYSQ</sequence>
<gene>
    <name evidence="1" type="ORF">TPC1_31212</name>
</gene>
<evidence type="ECO:0008006" key="2">
    <source>
        <dbReference type="Google" id="ProtNLM"/>
    </source>
</evidence>
<name>A0A146JXA5_9EUKA</name>